<keyword evidence="2" id="KW-1185">Reference proteome</keyword>
<evidence type="ECO:0000313" key="2">
    <source>
        <dbReference type="Proteomes" id="UP001596514"/>
    </source>
</evidence>
<evidence type="ECO:0000313" key="1">
    <source>
        <dbReference type="EMBL" id="MFC7602567.1"/>
    </source>
</evidence>
<proteinExistence type="predicted"/>
<dbReference type="RefSeq" id="WP_343972209.1">
    <property type="nucleotide sequence ID" value="NZ_BAAAGK010000091.1"/>
</dbReference>
<dbReference type="EMBL" id="JBHTEE010000001">
    <property type="protein sequence ID" value="MFC7602567.1"/>
    <property type="molecule type" value="Genomic_DNA"/>
</dbReference>
<sequence length="95" mass="10769">MDVRDPQQVQYIHLVRLGWDLRVLGVATSVVVPVAGAPVLEIMSPSGVRVRIQVTRRACGWVFVWRPWWSVTWRRDWIWAEADNAADMIASAVAA</sequence>
<accession>A0ABW2T3K9</accession>
<gene>
    <name evidence="1" type="ORF">ACFQVD_20905</name>
</gene>
<name>A0ABW2T3K9_9ACTN</name>
<dbReference type="Proteomes" id="UP001596514">
    <property type="component" value="Unassembled WGS sequence"/>
</dbReference>
<protein>
    <submittedName>
        <fullName evidence="1">Uncharacterized protein</fullName>
    </submittedName>
</protein>
<reference evidence="2" key="1">
    <citation type="journal article" date="2019" name="Int. J. Syst. Evol. Microbiol.">
        <title>The Global Catalogue of Microorganisms (GCM) 10K type strain sequencing project: providing services to taxonomists for standard genome sequencing and annotation.</title>
        <authorList>
            <consortium name="The Broad Institute Genomics Platform"/>
            <consortium name="The Broad Institute Genome Sequencing Center for Infectious Disease"/>
            <person name="Wu L."/>
            <person name="Ma J."/>
        </authorList>
    </citation>
    <scope>NUCLEOTIDE SEQUENCE [LARGE SCALE GENOMIC DNA]</scope>
    <source>
        <strain evidence="2">JCM 10083</strain>
    </source>
</reference>
<comment type="caution">
    <text evidence="1">The sequence shown here is derived from an EMBL/GenBank/DDBJ whole genome shotgun (WGS) entry which is preliminary data.</text>
</comment>
<organism evidence="1 2">
    <name type="scientific">Streptosporangium amethystogenes subsp. fukuiense</name>
    <dbReference type="NCBI Taxonomy" id="698418"/>
    <lineage>
        <taxon>Bacteria</taxon>
        <taxon>Bacillati</taxon>
        <taxon>Actinomycetota</taxon>
        <taxon>Actinomycetes</taxon>
        <taxon>Streptosporangiales</taxon>
        <taxon>Streptosporangiaceae</taxon>
        <taxon>Streptosporangium</taxon>
    </lineage>
</organism>